<dbReference type="InterPro" id="IPR005186">
    <property type="entry name" value="FlaG"/>
</dbReference>
<reference evidence="1" key="2">
    <citation type="journal article" date="2021" name="Microbiol. Resour. Announc.">
        <title>Complete Genome Sequences of Three Human Oral Treponema parvum Isolates.</title>
        <authorList>
            <person name="Zeng H."/>
            <person name="Watt R.M."/>
        </authorList>
    </citation>
    <scope>NUCLEOTIDE SEQUENCE</scope>
    <source>
        <strain evidence="1">ATCC 700773</strain>
    </source>
</reference>
<keyword evidence="1" id="KW-0966">Cell projection</keyword>
<dbReference type="SUPFAM" id="SSF160214">
    <property type="entry name" value="FlaG-like"/>
    <property type="match status" value="1"/>
</dbReference>
<proteinExistence type="predicted"/>
<gene>
    <name evidence="1" type="ORF">HRI96_05130</name>
</gene>
<keyword evidence="1" id="KW-0282">Flagellum</keyword>
<dbReference type="InterPro" id="IPR035924">
    <property type="entry name" value="FlaG-like_sf"/>
</dbReference>
<dbReference type="RefSeq" id="WP_210118434.1">
    <property type="nucleotide sequence ID" value="NZ_CP054257.1"/>
</dbReference>
<reference evidence="1" key="1">
    <citation type="submission" date="2020-05" db="EMBL/GenBank/DDBJ databases">
        <authorList>
            <person name="Zeng H."/>
            <person name="Chan Y.K."/>
            <person name="Watt R.M."/>
        </authorList>
    </citation>
    <scope>NUCLEOTIDE SEQUENCE</scope>
    <source>
        <strain evidence="1">ATCC 700773</strain>
    </source>
</reference>
<organism evidence="1 2">
    <name type="scientific">Treponema parvum</name>
    <dbReference type="NCBI Taxonomy" id="138851"/>
    <lineage>
        <taxon>Bacteria</taxon>
        <taxon>Pseudomonadati</taxon>
        <taxon>Spirochaetota</taxon>
        <taxon>Spirochaetia</taxon>
        <taxon>Spirochaetales</taxon>
        <taxon>Treponemataceae</taxon>
        <taxon>Treponema</taxon>
    </lineage>
</organism>
<dbReference type="Gene3D" id="3.30.160.170">
    <property type="entry name" value="FlaG-like"/>
    <property type="match status" value="1"/>
</dbReference>
<dbReference type="PANTHER" id="PTHR37166:SF1">
    <property type="entry name" value="PROTEIN FLAG"/>
    <property type="match status" value="1"/>
</dbReference>
<dbReference type="Pfam" id="PF03646">
    <property type="entry name" value="FlaG"/>
    <property type="match status" value="1"/>
</dbReference>
<protein>
    <submittedName>
        <fullName evidence="1">Flagellar protein FlaG</fullName>
    </submittedName>
</protein>
<name>A0A975IC83_9SPIR</name>
<accession>A0A975IC83</accession>
<dbReference type="AlphaFoldDB" id="A0A975IC83"/>
<sequence length="122" mass="13559">MNTISNIGQSLAKEGRINYNPASIATKAMPIENITVGASQVIDNIVENNANIEKDVQQLQRLSDMVMGRKLQFNVNNELGSVIIKIVDPNTEQVIKEIPSADIQKLKIRIRKAIGLLFDEMI</sequence>
<dbReference type="EMBL" id="CP054257">
    <property type="protein sequence ID" value="QTQ11640.1"/>
    <property type="molecule type" value="Genomic_DNA"/>
</dbReference>
<dbReference type="Proteomes" id="UP000671995">
    <property type="component" value="Chromosome"/>
</dbReference>
<keyword evidence="1" id="KW-0969">Cilium</keyword>
<dbReference type="PANTHER" id="PTHR37166">
    <property type="entry name" value="PROTEIN FLAG"/>
    <property type="match status" value="1"/>
</dbReference>
<evidence type="ECO:0000313" key="2">
    <source>
        <dbReference type="Proteomes" id="UP000671995"/>
    </source>
</evidence>
<evidence type="ECO:0000313" key="1">
    <source>
        <dbReference type="EMBL" id="QTQ11640.1"/>
    </source>
</evidence>